<evidence type="ECO:0000259" key="1">
    <source>
        <dbReference type="Pfam" id="PF04780"/>
    </source>
</evidence>
<keyword evidence="3" id="KW-1185">Reference proteome</keyword>
<feature type="domain" description="DUF629" evidence="1">
    <location>
        <begin position="116"/>
        <end position="176"/>
    </location>
</feature>
<evidence type="ECO:0000313" key="2">
    <source>
        <dbReference type="EMBL" id="KAF3322022.1"/>
    </source>
</evidence>
<comment type="caution">
    <text evidence="2">The sequence shown here is derived from an EMBL/GenBank/DDBJ whole genome shotgun (WGS) entry which is preliminary data.</text>
</comment>
<organism evidence="2 3">
    <name type="scientific">Carex littledalei</name>
    <dbReference type="NCBI Taxonomy" id="544730"/>
    <lineage>
        <taxon>Eukaryota</taxon>
        <taxon>Viridiplantae</taxon>
        <taxon>Streptophyta</taxon>
        <taxon>Embryophyta</taxon>
        <taxon>Tracheophyta</taxon>
        <taxon>Spermatophyta</taxon>
        <taxon>Magnoliopsida</taxon>
        <taxon>Liliopsida</taxon>
        <taxon>Poales</taxon>
        <taxon>Cyperaceae</taxon>
        <taxon>Cyperoideae</taxon>
        <taxon>Cariceae</taxon>
        <taxon>Carex</taxon>
        <taxon>Carex subgen. Euthyceras</taxon>
    </lineage>
</organism>
<proteinExistence type="predicted"/>
<gene>
    <name evidence="2" type="ORF">FCM35_KLT14238</name>
</gene>
<dbReference type="OrthoDB" id="602812at2759"/>
<sequence>MGVDFNPGCTSHLQWEPYCCFRDPDKLNCVESHFERELYHLELVNELQCLESQLCQLCAVNYKWLDTVWFSKINATFLCGSTRLKILLGGALRQRECESATGETEGTGPFFWIPTYDVLRHCAKYRYGVGCKSLWEGTRRFRLNKAWKYSLCYSCDETFVDQESHMVHLEDKHQLCLAHDDYWLIPKKDSRDEVEEFRRDEVEEFRQDEVKSEPGLEDSITLDHTYRYFLVDSTKFNQIPSANEEEELGQAKRKEYMEIVDGLHSELCDLRRLFRTKREYLSYLEVVNSLSLMLFNGGQPLALIVCWLRKLSIMDQCTDTTHQLQFRFLS</sequence>
<name>A0A833QNH8_9POAL</name>
<dbReference type="Proteomes" id="UP000623129">
    <property type="component" value="Unassembled WGS sequence"/>
</dbReference>
<dbReference type="InterPro" id="IPR006865">
    <property type="entry name" value="DUF629"/>
</dbReference>
<protein>
    <recommendedName>
        <fullName evidence="1">DUF629 domain-containing protein</fullName>
    </recommendedName>
</protein>
<evidence type="ECO:0000313" key="3">
    <source>
        <dbReference type="Proteomes" id="UP000623129"/>
    </source>
</evidence>
<reference evidence="2" key="1">
    <citation type="submission" date="2020-01" db="EMBL/GenBank/DDBJ databases">
        <title>Genome sequence of Kobresia littledalei, the first chromosome-level genome in the family Cyperaceae.</title>
        <authorList>
            <person name="Qu G."/>
        </authorList>
    </citation>
    <scope>NUCLEOTIDE SEQUENCE</scope>
    <source>
        <strain evidence="2">C.B.Clarke</strain>
        <tissue evidence="2">Leaf</tissue>
    </source>
</reference>
<dbReference type="EMBL" id="SWLB01000026">
    <property type="protein sequence ID" value="KAF3322022.1"/>
    <property type="molecule type" value="Genomic_DNA"/>
</dbReference>
<accession>A0A833QNH8</accession>
<dbReference type="Pfam" id="PF04780">
    <property type="entry name" value="DUF629"/>
    <property type="match status" value="1"/>
</dbReference>
<dbReference type="AlphaFoldDB" id="A0A833QNH8"/>